<dbReference type="PANTHER" id="PTHR36220">
    <property type="entry name" value="UNNAMED PRODUCT"/>
    <property type="match status" value="1"/>
</dbReference>
<dbReference type="OMA" id="APYDGDM"/>
<dbReference type="InterPro" id="IPR028994">
    <property type="entry name" value="Integrin_alpha_N"/>
</dbReference>
<sequence length="306" mass="32237">FGWNVAIYEYTIVTGAPGDESNSGSAHVFVQNGEQWTHQAKLLALDGAANDRFGWSVAIYEDDIVVSAWSDDDNGFGGGSAHVFVRSGEQWTHQAKLLAPDGAENDFFGESVAINKNTIVFGAPRDDDNGSDSGSAHVFVRSGEGWTHQAKLLAQDGATGDLFGYSVAIDGDSIVAGAYGDINNRDLSGSAHVFVRSGGEWVHQAKLLAPDGAPEDLFGESVAIYEDTIVIGADGDDDNGSTSGSAHVFVRNGEEWEHHAKLLAPDGAAEDNLGHSVALYKDTIVVGAWGDDDIGNLSGSAHLFVV</sequence>
<name>K0SXB0_THAOC</name>
<dbReference type="SUPFAM" id="SSF69318">
    <property type="entry name" value="Integrin alpha N-terminal domain"/>
    <property type="match status" value="2"/>
</dbReference>
<dbReference type="AlphaFoldDB" id="K0SXB0"/>
<reference evidence="2 3" key="1">
    <citation type="journal article" date="2012" name="Genome Biol.">
        <title>Genome and low-iron response of an oceanic diatom adapted to chronic iron limitation.</title>
        <authorList>
            <person name="Lommer M."/>
            <person name="Specht M."/>
            <person name="Roy A.S."/>
            <person name="Kraemer L."/>
            <person name="Andreson R."/>
            <person name="Gutowska M.A."/>
            <person name="Wolf J."/>
            <person name="Bergner S.V."/>
            <person name="Schilhabel M.B."/>
            <person name="Klostermeier U.C."/>
            <person name="Beiko R.G."/>
            <person name="Rosenstiel P."/>
            <person name="Hippler M."/>
            <person name="Laroche J."/>
        </authorList>
    </citation>
    <scope>NUCLEOTIDE SEQUENCE [LARGE SCALE GENOMIC DNA]</scope>
    <source>
        <strain evidence="2 3">CCMP1005</strain>
    </source>
</reference>
<keyword evidence="3" id="KW-1185">Reference proteome</keyword>
<gene>
    <name evidence="2" type="ORF">THAOC_07530</name>
</gene>
<comment type="caution">
    <text evidence="2">The sequence shown here is derived from an EMBL/GenBank/DDBJ whole genome shotgun (WGS) entry which is preliminary data.</text>
</comment>
<dbReference type="Gene3D" id="2.130.10.130">
    <property type="entry name" value="Integrin alpha, N-terminal"/>
    <property type="match status" value="3"/>
</dbReference>
<dbReference type="Pfam" id="PF14312">
    <property type="entry name" value="FG-GAP_2"/>
    <property type="match status" value="6"/>
</dbReference>
<feature type="non-terminal residue" evidence="2">
    <location>
        <position position="1"/>
    </location>
</feature>
<organism evidence="2 3">
    <name type="scientific">Thalassiosira oceanica</name>
    <name type="common">Marine diatom</name>
    <dbReference type="NCBI Taxonomy" id="159749"/>
    <lineage>
        <taxon>Eukaryota</taxon>
        <taxon>Sar</taxon>
        <taxon>Stramenopiles</taxon>
        <taxon>Ochrophyta</taxon>
        <taxon>Bacillariophyta</taxon>
        <taxon>Coscinodiscophyceae</taxon>
        <taxon>Thalassiosirophycidae</taxon>
        <taxon>Thalassiosirales</taxon>
        <taxon>Thalassiosiraceae</taxon>
        <taxon>Thalassiosira</taxon>
    </lineage>
</organism>
<protein>
    <recommendedName>
        <fullName evidence="4">PKD domain-containing protein</fullName>
    </recommendedName>
</protein>
<proteinExistence type="predicted"/>
<dbReference type="EMBL" id="AGNL01007695">
    <property type="protein sequence ID" value="EJK71063.1"/>
    <property type="molecule type" value="Genomic_DNA"/>
</dbReference>
<evidence type="ECO:0000313" key="3">
    <source>
        <dbReference type="Proteomes" id="UP000266841"/>
    </source>
</evidence>
<dbReference type="eggNOG" id="ENOG502QRTB">
    <property type="taxonomic scope" value="Eukaryota"/>
</dbReference>
<accession>K0SXB0</accession>
<evidence type="ECO:0008006" key="4">
    <source>
        <dbReference type="Google" id="ProtNLM"/>
    </source>
</evidence>
<evidence type="ECO:0000313" key="2">
    <source>
        <dbReference type="EMBL" id="EJK71063.1"/>
    </source>
</evidence>
<keyword evidence="1" id="KW-0732">Signal</keyword>
<dbReference type="InterPro" id="IPR013517">
    <property type="entry name" value="FG-GAP"/>
</dbReference>
<dbReference type="PANTHER" id="PTHR36220:SF1">
    <property type="entry name" value="GAMMA TUBULIN COMPLEX COMPONENT C-TERMINAL DOMAIN-CONTAINING PROTEIN"/>
    <property type="match status" value="1"/>
</dbReference>
<dbReference type="OrthoDB" id="188207at2759"/>
<evidence type="ECO:0000256" key="1">
    <source>
        <dbReference type="ARBA" id="ARBA00022729"/>
    </source>
</evidence>
<dbReference type="Proteomes" id="UP000266841">
    <property type="component" value="Unassembled WGS sequence"/>
</dbReference>